<dbReference type="PRINTS" id="PR00417">
    <property type="entry name" value="PRTPISMRASEI"/>
</dbReference>
<comment type="similarity">
    <text evidence="2">Belongs to the type IA topoisomerase family.</text>
</comment>
<evidence type="ECO:0000256" key="9">
    <source>
        <dbReference type="ARBA" id="ARBA00032235"/>
    </source>
</evidence>
<dbReference type="Gene3D" id="1.10.460.10">
    <property type="entry name" value="Topoisomerase I, domain 2"/>
    <property type="match status" value="1"/>
</dbReference>
<evidence type="ECO:0000313" key="13">
    <source>
        <dbReference type="EMBL" id="KAA6299805.1"/>
    </source>
</evidence>
<dbReference type="GO" id="GO:0006310">
    <property type="term" value="P:DNA recombination"/>
    <property type="evidence" value="ECO:0007669"/>
    <property type="project" value="TreeGrafter"/>
</dbReference>
<keyword evidence="5" id="KW-0238">DNA-binding</keyword>
<gene>
    <name evidence="13" type="ORF">EZS26_004055</name>
</gene>
<evidence type="ECO:0000256" key="4">
    <source>
        <dbReference type="ARBA" id="ARBA00023029"/>
    </source>
</evidence>
<dbReference type="Pfam" id="PF13342">
    <property type="entry name" value="Toprim_Crpt"/>
    <property type="match status" value="1"/>
</dbReference>
<evidence type="ECO:0000256" key="6">
    <source>
        <dbReference type="ARBA" id="ARBA00023235"/>
    </source>
</evidence>
<proteinExistence type="inferred from homology"/>
<evidence type="ECO:0000256" key="8">
    <source>
        <dbReference type="ARBA" id="ARBA00031985"/>
    </source>
</evidence>
<name>A0A5M8NXR0_9BACT</name>
<dbReference type="PANTHER" id="PTHR11390:SF21">
    <property type="entry name" value="DNA TOPOISOMERASE 3-ALPHA"/>
    <property type="match status" value="1"/>
</dbReference>
<dbReference type="AlphaFoldDB" id="A0A5M8NXR0"/>
<dbReference type="SMART" id="SM00436">
    <property type="entry name" value="TOP1Bc"/>
    <property type="match status" value="1"/>
</dbReference>
<dbReference type="Gene3D" id="3.40.50.140">
    <property type="match status" value="1"/>
</dbReference>
<dbReference type="SMART" id="SM00437">
    <property type="entry name" value="TOP1Ac"/>
    <property type="match status" value="1"/>
</dbReference>
<evidence type="ECO:0000259" key="12">
    <source>
        <dbReference type="PROSITE" id="PS52039"/>
    </source>
</evidence>
<protein>
    <recommendedName>
        <fullName evidence="3">DNA topoisomerase</fullName>
        <ecNumber evidence="3">5.6.2.1</ecNumber>
    </recommendedName>
    <alternativeName>
        <fullName evidence="10">Omega-protein</fullName>
    </alternativeName>
    <alternativeName>
        <fullName evidence="9">Relaxing enzyme</fullName>
    </alternativeName>
    <alternativeName>
        <fullName evidence="7">Swivelase</fullName>
    </alternativeName>
    <alternativeName>
        <fullName evidence="8">Untwisting enzyme</fullName>
    </alternativeName>
</protein>
<dbReference type="PANTHER" id="PTHR11390">
    <property type="entry name" value="PROKARYOTIC DNA TOPOISOMERASE"/>
    <property type="match status" value="1"/>
</dbReference>
<feature type="domain" description="Topo IA-type catalytic" evidence="12">
    <location>
        <begin position="90"/>
        <end position="520"/>
    </location>
</feature>
<evidence type="ECO:0000256" key="7">
    <source>
        <dbReference type="ARBA" id="ARBA00030003"/>
    </source>
</evidence>
<dbReference type="Proteomes" id="UP000324575">
    <property type="component" value="Unassembled WGS sequence"/>
</dbReference>
<dbReference type="InterPro" id="IPR003602">
    <property type="entry name" value="Topo_IA_DNA-bd_dom"/>
</dbReference>
<evidence type="ECO:0000313" key="14">
    <source>
        <dbReference type="Proteomes" id="UP000324575"/>
    </source>
</evidence>
<dbReference type="GO" id="GO:0006265">
    <property type="term" value="P:DNA topological change"/>
    <property type="evidence" value="ECO:0007669"/>
    <property type="project" value="InterPro"/>
</dbReference>
<dbReference type="InterPro" id="IPR000380">
    <property type="entry name" value="Topo_IA"/>
</dbReference>
<evidence type="ECO:0000256" key="3">
    <source>
        <dbReference type="ARBA" id="ARBA00012891"/>
    </source>
</evidence>
<evidence type="ECO:0000256" key="1">
    <source>
        <dbReference type="ARBA" id="ARBA00000213"/>
    </source>
</evidence>
<dbReference type="Gene3D" id="2.70.20.10">
    <property type="entry name" value="Topoisomerase I, domain 3"/>
    <property type="match status" value="1"/>
</dbReference>
<organism evidence="13 14">
    <name type="scientific">Candidatus Ordinivivax streblomastigis</name>
    <dbReference type="NCBI Taxonomy" id="2540710"/>
    <lineage>
        <taxon>Bacteria</taxon>
        <taxon>Pseudomonadati</taxon>
        <taxon>Bacteroidota</taxon>
        <taxon>Bacteroidia</taxon>
        <taxon>Bacteroidales</taxon>
        <taxon>Candidatus Ordinivivax</taxon>
    </lineage>
</organism>
<dbReference type="InterPro" id="IPR023405">
    <property type="entry name" value="Topo_IA_core_domain"/>
</dbReference>
<comment type="caution">
    <text evidence="13">The sequence shown here is derived from an EMBL/GenBank/DDBJ whole genome shotgun (WGS) entry which is preliminary data.</text>
</comment>
<comment type="catalytic activity">
    <reaction evidence="1">
        <text>ATP-independent breakage of single-stranded DNA, followed by passage and rejoining.</text>
        <dbReference type="EC" id="5.6.2.1"/>
    </reaction>
</comment>
<dbReference type="GO" id="GO:0006281">
    <property type="term" value="P:DNA repair"/>
    <property type="evidence" value="ECO:0007669"/>
    <property type="project" value="TreeGrafter"/>
</dbReference>
<dbReference type="EC" id="5.6.2.1" evidence="3"/>
<dbReference type="Gene3D" id="1.10.290.10">
    <property type="entry name" value="Topoisomerase I, domain 4"/>
    <property type="match status" value="1"/>
</dbReference>
<evidence type="ECO:0000256" key="11">
    <source>
        <dbReference type="SAM" id="MobiDB-lite"/>
    </source>
</evidence>
<keyword evidence="6 13" id="KW-0413">Isomerase</keyword>
<reference evidence="13 14" key="1">
    <citation type="submission" date="2019-03" db="EMBL/GenBank/DDBJ databases">
        <title>Single cell metagenomics reveals metabolic interactions within the superorganism composed of flagellate Streblomastix strix and complex community of Bacteroidetes bacteria on its surface.</title>
        <authorList>
            <person name="Treitli S.C."/>
            <person name="Kolisko M."/>
            <person name="Husnik F."/>
            <person name="Keeling P."/>
            <person name="Hampl V."/>
        </authorList>
    </citation>
    <scope>NUCLEOTIDE SEQUENCE [LARGE SCALE GENOMIC DNA]</scope>
    <source>
        <strain evidence="13">St1</strain>
    </source>
</reference>
<dbReference type="SUPFAM" id="SSF56712">
    <property type="entry name" value="Prokaryotic type I DNA topoisomerase"/>
    <property type="match status" value="1"/>
</dbReference>
<accession>A0A5M8NXR0</accession>
<dbReference type="InterPro" id="IPR013497">
    <property type="entry name" value="Topo_IA_cen"/>
</dbReference>
<dbReference type="Pfam" id="PF01751">
    <property type="entry name" value="Toprim"/>
    <property type="match status" value="1"/>
</dbReference>
<dbReference type="InterPro" id="IPR025589">
    <property type="entry name" value="Toprim_C_rpt"/>
</dbReference>
<evidence type="ECO:0000256" key="2">
    <source>
        <dbReference type="ARBA" id="ARBA00009446"/>
    </source>
</evidence>
<keyword evidence="4" id="KW-0799">Topoisomerase</keyword>
<dbReference type="Pfam" id="PF01131">
    <property type="entry name" value="Topoisom_bac"/>
    <property type="match status" value="1"/>
</dbReference>
<sequence length="624" mass="70193">MVLVPRQVREGKEYKADAGALRQLKIIRHVFDSCDTIIVATDAGREGELIFRLIYTYLNCTKPFKRLWISSLTDKAIKEGLQKLKQGSDYDSLYHAAKARSEADWLVGINASQALSIAAGQGTYSLGRVQTPTLAMICKRYMENRNFVSVPFWQVRVQTEKTGIPFTALSGERYENKQNADVVLRLLQENKTVQVQSVKKKEVNQEPPLLYDLTTLQKEANSKHGFSADKTLSIAQKLYEAKLTTYPRTGSRYISADVMEEIPELIKSLEQYSRFAVYAGEIKNTPLNIRCVDDKKVTDHHALIITGNMPKDLPPEEKTIYEMIAGRMLEAFSPKCVKDATSITLVCGDVLFEVTGSIIKQAGWRKVFNEKEDNEDEAINLPKVCEGENLPIIQSEVLEKQTKPKPLHTESSLLSAMESAGKEVENEEEREAMKESGIGTPATRAAIIETLFARDYIVREKKSLVPTPKGLSVYEIVKDKRIADVSMTGQWENALARIESGEMQPQTFHRTIEVYTRQITMELLETSVSHTGENNCVCPKCKTGKIRFYPKVVKCSDANCGLTVFRSKSEKQLSDKQITDLLTTGKTAIIKGFKSKAGKSFDASLKFDANFQVVYDFPEKKLKK</sequence>
<dbReference type="InterPro" id="IPR006171">
    <property type="entry name" value="TOPRIM_dom"/>
</dbReference>
<dbReference type="InterPro" id="IPR003601">
    <property type="entry name" value="Topo_IA_2"/>
</dbReference>
<dbReference type="GO" id="GO:0043597">
    <property type="term" value="C:cytoplasmic replication fork"/>
    <property type="evidence" value="ECO:0007669"/>
    <property type="project" value="TreeGrafter"/>
</dbReference>
<dbReference type="InterPro" id="IPR013825">
    <property type="entry name" value="Topo_IA_cen_sub2"/>
</dbReference>
<dbReference type="CDD" id="cd00186">
    <property type="entry name" value="TOP1Ac"/>
    <property type="match status" value="1"/>
</dbReference>
<feature type="region of interest" description="Disordered" evidence="11">
    <location>
        <begin position="417"/>
        <end position="437"/>
    </location>
</feature>
<dbReference type="EMBL" id="SNRX01000228">
    <property type="protein sequence ID" value="KAA6299805.1"/>
    <property type="molecule type" value="Genomic_DNA"/>
</dbReference>
<dbReference type="InterPro" id="IPR013826">
    <property type="entry name" value="Topo_IA_cen_sub3"/>
</dbReference>
<dbReference type="GO" id="GO:0003917">
    <property type="term" value="F:DNA topoisomerase type I (single strand cut, ATP-independent) activity"/>
    <property type="evidence" value="ECO:0007669"/>
    <property type="project" value="UniProtKB-EC"/>
</dbReference>
<dbReference type="InterPro" id="IPR013824">
    <property type="entry name" value="Topo_IA_cen_sub1"/>
</dbReference>
<dbReference type="GO" id="GO:0003677">
    <property type="term" value="F:DNA binding"/>
    <property type="evidence" value="ECO:0007669"/>
    <property type="project" value="UniProtKB-KW"/>
</dbReference>
<evidence type="ECO:0000256" key="5">
    <source>
        <dbReference type="ARBA" id="ARBA00023125"/>
    </source>
</evidence>
<evidence type="ECO:0000256" key="10">
    <source>
        <dbReference type="ARBA" id="ARBA00032877"/>
    </source>
</evidence>
<dbReference type="PROSITE" id="PS52039">
    <property type="entry name" value="TOPO_IA_2"/>
    <property type="match status" value="1"/>
</dbReference>